<keyword evidence="2" id="KW-0472">Membrane</keyword>
<feature type="transmembrane region" description="Helical" evidence="2">
    <location>
        <begin position="32"/>
        <end position="50"/>
    </location>
</feature>
<feature type="region of interest" description="Disordered" evidence="1">
    <location>
        <begin position="52"/>
        <end position="99"/>
    </location>
</feature>
<accession>A0ABV6D7I7</accession>
<keyword evidence="2" id="KW-1133">Transmembrane helix</keyword>
<evidence type="ECO:0000313" key="4">
    <source>
        <dbReference type="Proteomes" id="UP001589755"/>
    </source>
</evidence>
<evidence type="ECO:0000313" key="3">
    <source>
        <dbReference type="EMBL" id="MFC0208577.1"/>
    </source>
</evidence>
<keyword evidence="2" id="KW-0812">Transmembrane</keyword>
<dbReference type="Gene3D" id="3.20.20.370">
    <property type="entry name" value="Glycoside hydrolase/deacetylase"/>
    <property type="match status" value="1"/>
</dbReference>
<evidence type="ECO:0000256" key="1">
    <source>
        <dbReference type="SAM" id="MobiDB-lite"/>
    </source>
</evidence>
<dbReference type="PANTHER" id="PTHR30105">
    <property type="entry name" value="UNCHARACTERIZED YIBQ-RELATED"/>
    <property type="match status" value="1"/>
</dbReference>
<comment type="caution">
    <text evidence="3">The sequence shown here is derived from an EMBL/GenBank/DDBJ whole genome shotgun (WGS) entry which is preliminary data.</text>
</comment>
<dbReference type="EMBL" id="JBHLXD010000012">
    <property type="protein sequence ID" value="MFC0208577.1"/>
    <property type="molecule type" value="Genomic_DNA"/>
</dbReference>
<organism evidence="3 4">
    <name type="scientific">Chelativorans intermedius</name>
    <dbReference type="NCBI Taxonomy" id="515947"/>
    <lineage>
        <taxon>Bacteria</taxon>
        <taxon>Pseudomonadati</taxon>
        <taxon>Pseudomonadota</taxon>
        <taxon>Alphaproteobacteria</taxon>
        <taxon>Hyphomicrobiales</taxon>
        <taxon>Phyllobacteriaceae</taxon>
        <taxon>Chelativorans</taxon>
    </lineage>
</organism>
<dbReference type="RefSeq" id="WP_261521222.1">
    <property type="nucleotide sequence ID" value="NZ_JAODNW010000017.1"/>
</dbReference>
<sequence>MEPVGNGIDQPLGQEKARTHPLRRRLLPPGRLALLVLSLAVFGGSGAIALRERPFRDPPPPALSEPQVAGAVEAHTPREPAENKPASGAPGAAIIRVDPQAPPPGGNVVIVRDPSALGQNPRLAHLPDPALVEQSDVGPLPVRDAAGRRPFDVYARGWSGARGARIALLIGGLGISQTGTQEAISKLPSEITLAFAPLGNSLARWMRTARQEGHEVMLQVPMEPFGTPSGSTGKHMLRVAAAEEENLQKLRWMLARITNYTGIVNYTGARFTADRQAMDVLMGELGRRGLGYLDDGTSARSVAQEAALASGVPFAAGDAVIDAEGGRGAILERLDELERIARVRGFAVGTGSALTLTVDTVAAWAQEVTKRGIELVPVSAVAFDPERN</sequence>
<gene>
    <name evidence="3" type="ORF">ACFFJ2_09215</name>
</gene>
<evidence type="ECO:0000256" key="2">
    <source>
        <dbReference type="SAM" id="Phobius"/>
    </source>
</evidence>
<dbReference type="SUPFAM" id="SSF88713">
    <property type="entry name" value="Glycoside hydrolase/deacetylase"/>
    <property type="match status" value="1"/>
</dbReference>
<dbReference type="PANTHER" id="PTHR30105:SF2">
    <property type="entry name" value="DIVERGENT POLYSACCHARIDE DEACETYLASE SUPERFAMILY"/>
    <property type="match status" value="1"/>
</dbReference>
<dbReference type="InterPro" id="IPR006837">
    <property type="entry name" value="Divergent_DAC"/>
</dbReference>
<dbReference type="Pfam" id="PF04748">
    <property type="entry name" value="Polysacc_deac_2"/>
    <property type="match status" value="1"/>
</dbReference>
<keyword evidence="4" id="KW-1185">Reference proteome</keyword>
<name>A0ABV6D7I7_9HYPH</name>
<feature type="region of interest" description="Disordered" evidence="1">
    <location>
        <begin position="1"/>
        <end position="23"/>
    </location>
</feature>
<dbReference type="Proteomes" id="UP001589755">
    <property type="component" value="Unassembled WGS sequence"/>
</dbReference>
<dbReference type="CDD" id="cd10936">
    <property type="entry name" value="CE4_DAC2"/>
    <property type="match status" value="1"/>
</dbReference>
<reference evidence="3 4" key="1">
    <citation type="submission" date="2024-09" db="EMBL/GenBank/DDBJ databases">
        <authorList>
            <person name="Sun Q."/>
            <person name="Mori K."/>
        </authorList>
    </citation>
    <scope>NUCLEOTIDE SEQUENCE [LARGE SCALE GENOMIC DNA]</scope>
    <source>
        <strain evidence="3 4">CCM 8543</strain>
    </source>
</reference>
<dbReference type="InterPro" id="IPR011330">
    <property type="entry name" value="Glyco_hydro/deAcase_b/a-brl"/>
</dbReference>
<proteinExistence type="predicted"/>
<protein>
    <submittedName>
        <fullName evidence="3">Divergent polysaccharide deacetylase family protein</fullName>
    </submittedName>
</protein>